<protein>
    <submittedName>
        <fullName evidence="5">Sugar lactone lactonase YvrE</fullName>
    </submittedName>
</protein>
<dbReference type="RefSeq" id="WP_168036031.1">
    <property type="nucleotide sequence ID" value="NZ_JAATJH010000001.1"/>
</dbReference>
<evidence type="ECO:0000313" key="5">
    <source>
        <dbReference type="EMBL" id="NJC25269.1"/>
    </source>
</evidence>
<proteinExistence type="predicted"/>
<dbReference type="InterPro" id="IPR026444">
    <property type="entry name" value="Secre_tail"/>
</dbReference>
<feature type="compositionally biased region" description="Low complexity" evidence="1">
    <location>
        <begin position="982"/>
        <end position="991"/>
    </location>
</feature>
<dbReference type="InterPro" id="IPR055353">
    <property type="entry name" value="DUF7619"/>
</dbReference>
<sequence length="1277" mass="141432">MKHFLLSFLLLSTLSLTAQDISRLENYLVGTRITYLTGQCGEEVPEAAGRLSFCDAKGNLGIVTHSLGLNGRGVLQMLPNNYNDSEVYVTRGGISIRHVDGSWENVPNVAAEVIYDDDPPSNDGTIETGVVAKNGLIYFTVRTRRRRIVNTYDLITKQITSVPMPRTGGMNLLAYDEEDDAVFALLSEFRNVDLYRLSPTGSELVNNLDDLPGTLSVSINTNKFSARGDSLYFSGPRGLYAINKDNYGNTLYDNSTTGRLPFDRVNDFEFAADGTLWMAQGDRNNGALVRYDRAMNSYDEFEIVVPEQNNPLIVTRFDDLAILNDGRISAVASNFSAIIDLDVSGPQPVWSYIDMDSTNALATPITYRPNQVVRHAGAIYYLTNDFSTGNNGNNEVLIRRNDGSWDTRNDNRPTNISYHDVERFQYFVPTLQGGMYLYSADDDIISYVGPDGNLRSSQHRNIPYRTPTVDQEGRLAFAAASGSTPNYQLLDYPFVRSIGKVRYGNNLTAAYGNVVAFFERTKGVYTRTVNGSVVALDTLPDPTSYADYYHFGVDSKGVAWLASQDRGQGMEFVRYDPATGAADRFSPSLKVGSPTKVISAPDEHVYFIGNRGVILYDGTSFHGISNTDDARLQSVADAVVDTEGRLWIMTGQGDRIHRITNFATNPTFSTDTLKQILPLITVSGGASMALDHKGDIWIEGVTSVWKITDQLTEPFFRPAGGGRTLSGRVYVDTNGNGTVEEDETVYNQVVAVFTNGRVRQTTTDREGRYVFLLDGESGDYRITLPVLGRAYGADIRQQTVTVDNTDGDVAGPDFALFIKNYSSLFFQTANRSGMWGFDRDGFENSFTTAVTNLSTTDAFRDLEIDFSYYNLQPGTGNTLPEVKKVTVTRLTPNGATTLVDEIRIDPQTHRWSLPDVKPTAYVREDLNLLPEIREVEDTVTTSMIVDRLEARQTLIIKIETDLYAASRTGTTIGYGPRRTDSPDFNPNDDPNLSNGPYFFYPSETDNLPPGDFYDDPNSPYVDPSDIYEPAPYLDPADVYGPSPYLSPVRSSYDPNDKLVDGGLASGVNDTGLATNWFTYTIRFENSGNFSAKDVYVVDTIDGLLEPSSLNLLDASHDVAVDYKLSNDSVTVLRFNFEDIYLPFVDSLNDGYVRFALRSKDVKAIGDTITNQAAIYFDQNPAIITNVVRNRFIEIISDVRELSPGQIDLSVFPNPAFESVNIRSEHRILDVDLLDVRGQLISKNGATSVLSVGHLPSGVYLLRVTTDRGVGTRKLILR</sequence>
<accession>A0ABX0X7R5</accession>
<evidence type="ECO:0000259" key="3">
    <source>
        <dbReference type="Pfam" id="PF18962"/>
    </source>
</evidence>
<evidence type="ECO:0000259" key="4">
    <source>
        <dbReference type="Pfam" id="PF24595"/>
    </source>
</evidence>
<dbReference type="Pfam" id="PF24595">
    <property type="entry name" value="DUF7619"/>
    <property type="match status" value="1"/>
</dbReference>
<evidence type="ECO:0000313" key="6">
    <source>
        <dbReference type="Proteomes" id="UP000770785"/>
    </source>
</evidence>
<feature type="domain" description="DUF7619" evidence="4">
    <location>
        <begin position="1053"/>
        <end position="1189"/>
    </location>
</feature>
<dbReference type="Pfam" id="PF18962">
    <property type="entry name" value="Por_Secre_tail"/>
    <property type="match status" value="1"/>
</dbReference>
<dbReference type="Gene3D" id="2.130.10.10">
    <property type="entry name" value="YVTN repeat-like/Quinoprotein amine dehydrogenase"/>
    <property type="match status" value="2"/>
</dbReference>
<dbReference type="InterPro" id="IPR015943">
    <property type="entry name" value="WD40/YVTN_repeat-like_dom_sf"/>
</dbReference>
<name>A0ABX0X7R5_9BACT</name>
<dbReference type="NCBIfam" id="TIGR04183">
    <property type="entry name" value="Por_Secre_tail"/>
    <property type="match status" value="1"/>
</dbReference>
<feature type="domain" description="Secretion system C-terminal sorting" evidence="3">
    <location>
        <begin position="1210"/>
        <end position="1275"/>
    </location>
</feature>
<dbReference type="SUPFAM" id="SSF63829">
    <property type="entry name" value="Calcium-dependent phosphotriesterase"/>
    <property type="match status" value="2"/>
</dbReference>
<feature type="chain" id="PRO_5047268666" evidence="2">
    <location>
        <begin position="19"/>
        <end position="1277"/>
    </location>
</feature>
<keyword evidence="6" id="KW-1185">Reference proteome</keyword>
<feature type="signal peptide" evidence="2">
    <location>
        <begin position="1"/>
        <end position="18"/>
    </location>
</feature>
<organism evidence="5 6">
    <name type="scientific">Neolewinella antarctica</name>
    <dbReference type="NCBI Taxonomy" id="442734"/>
    <lineage>
        <taxon>Bacteria</taxon>
        <taxon>Pseudomonadati</taxon>
        <taxon>Bacteroidota</taxon>
        <taxon>Saprospiria</taxon>
        <taxon>Saprospirales</taxon>
        <taxon>Lewinellaceae</taxon>
        <taxon>Neolewinella</taxon>
    </lineage>
</organism>
<dbReference type="EMBL" id="JAATJH010000001">
    <property type="protein sequence ID" value="NJC25269.1"/>
    <property type="molecule type" value="Genomic_DNA"/>
</dbReference>
<reference evidence="5 6" key="1">
    <citation type="submission" date="2020-03" db="EMBL/GenBank/DDBJ databases">
        <title>Genomic Encyclopedia of Type Strains, Phase IV (KMG-IV): sequencing the most valuable type-strain genomes for metagenomic binning, comparative biology and taxonomic classification.</title>
        <authorList>
            <person name="Goeker M."/>
        </authorList>
    </citation>
    <scope>NUCLEOTIDE SEQUENCE [LARGE SCALE GENOMIC DNA]</scope>
    <source>
        <strain evidence="5 6">DSM 105096</strain>
    </source>
</reference>
<evidence type="ECO:0000256" key="2">
    <source>
        <dbReference type="SAM" id="SignalP"/>
    </source>
</evidence>
<gene>
    <name evidence="5" type="ORF">GGR27_000750</name>
</gene>
<comment type="caution">
    <text evidence="5">The sequence shown here is derived from an EMBL/GenBank/DDBJ whole genome shotgun (WGS) entry which is preliminary data.</text>
</comment>
<evidence type="ECO:0000256" key="1">
    <source>
        <dbReference type="SAM" id="MobiDB-lite"/>
    </source>
</evidence>
<keyword evidence="2" id="KW-0732">Signal</keyword>
<dbReference type="Proteomes" id="UP000770785">
    <property type="component" value="Unassembled WGS sequence"/>
</dbReference>
<feature type="region of interest" description="Disordered" evidence="1">
    <location>
        <begin position="973"/>
        <end position="993"/>
    </location>
</feature>